<proteinExistence type="predicted"/>
<evidence type="ECO:0000313" key="2">
    <source>
        <dbReference type="EMBL" id="KAF7391880.1"/>
    </source>
</evidence>
<sequence length="186" mass="20955">MRFVKYSCEGKRRQNEDYSRNSNLKLVDTPTTHESNNSNKNNVLSLSFSRTENLRPPMSHHSDCFPYVQDHVVALFRGHALCIVVLMEIENPRVARGIDRASAEVGGFAPLPSPFSPKYPATSNFPPPFIPTITYTPLVPSLATVPAPTPASSSTVKGFARRESGKLDFLGRRRREEDEKRRKPRE</sequence>
<evidence type="ECO:0000256" key="1">
    <source>
        <dbReference type="SAM" id="MobiDB-lite"/>
    </source>
</evidence>
<feature type="compositionally biased region" description="Basic and acidic residues" evidence="1">
    <location>
        <begin position="160"/>
        <end position="186"/>
    </location>
</feature>
<dbReference type="Proteomes" id="UP000617340">
    <property type="component" value="Unassembled WGS sequence"/>
</dbReference>
<name>A0A834N121_VESGE</name>
<feature type="region of interest" description="Disordered" evidence="1">
    <location>
        <begin position="146"/>
        <end position="186"/>
    </location>
</feature>
<comment type="caution">
    <text evidence="2">The sequence shown here is derived from an EMBL/GenBank/DDBJ whole genome shotgun (WGS) entry which is preliminary data.</text>
</comment>
<dbReference type="AlphaFoldDB" id="A0A834N121"/>
<reference evidence="2" key="1">
    <citation type="journal article" date="2020" name="G3 (Bethesda)">
        <title>High-Quality Assemblies for Three Invasive Social Wasps from the &lt;i&gt;Vespula&lt;/i&gt; Genus.</title>
        <authorList>
            <person name="Harrop T.W.R."/>
            <person name="Guhlin J."/>
            <person name="McLaughlin G.M."/>
            <person name="Permina E."/>
            <person name="Stockwell P."/>
            <person name="Gilligan J."/>
            <person name="Le Lec M.F."/>
            <person name="Gruber M.A.M."/>
            <person name="Quinn O."/>
            <person name="Lovegrove M."/>
            <person name="Duncan E.J."/>
            <person name="Remnant E.J."/>
            <person name="Van Eeckhoven J."/>
            <person name="Graham B."/>
            <person name="Knapp R.A."/>
            <person name="Langford K.W."/>
            <person name="Kronenberg Z."/>
            <person name="Press M.O."/>
            <person name="Eacker S.M."/>
            <person name="Wilson-Rankin E.E."/>
            <person name="Purcell J."/>
            <person name="Lester P.J."/>
            <person name="Dearden P.K."/>
        </authorList>
    </citation>
    <scope>NUCLEOTIDE SEQUENCE</scope>
    <source>
        <strain evidence="2">Linc-1</strain>
    </source>
</reference>
<protein>
    <submittedName>
        <fullName evidence="2">Uncharacterized protein</fullName>
    </submittedName>
</protein>
<gene>
    <name evidence="2" type="ORF">HZH68_011423</name>
</gene>
<keyword evidence="3" id="KW-1185">Reference proteome</keyword>
<accession>A0A834N121</accession>
<organism evidence="2 3">
    <name type="scientific">Vespula germanica</name>
    <name type="common">German yellow jacket</name>
    <name type="synonym">Paravespula germanica</name>
    <dbReference type="NCBI Taxonomy" id="30212"/>
    <lineage>
        <taxon>Eukaryota</taxon>
        <taxon>Metazoa</taxon>
        <taxon>Ecdysozoa</taxon>
        <taxon>Arthropoda</taxon>
        <taxon>Hexapoda</taxon>
        <taxon>Insecta</taxon>
        <taxon>Pterygota</taxon>
        <taxon>Neoptera</taxon>
        <taxon>Endopterygota</taxon>
        <taxon>Hymenoptera</taxon>
        <taxon>Apocrita</taxon>
        <taxon>Aculeata</taxon>
        <taxon>Vespoidea</taxon>
        <taxon>Vespidae</taxon>
        <taxon>Vespinae</taxon>
        <taxon>Vespula</taxon>
    </lineage>
</organism>
<evidence type="ECO:0000313" key="3">
    <source>
        <dbReference type="Proteomes" id="UP000617340"/>
    </source>
</evidence>
<dbReference type="EMBL" id="JACSDZ010000011">
    <property type="protein sequence ID" value="KAF7391880.1"/>
    <property type="molecule type" value="Genomic_DNA"/>
</dbReference>